<comment type="caution">
    <text evidence="1">The sequence shown here is derived from an EMBL/GenBank/DDBJ whole genome shotgun (WGS) entry which is preliminary data.</text>
</comment>
<proteinExistence type="predicted"/>
<evidence type="ECO:0000313" key="1">
    <source>
        <dbReference type="EMBL" id="PKI75805.1"/>
    </source>
</evidence>
<keyword evidence="2" id="KW-1185">Reference proteome</keyword>
<evidence type="ECO:0000313" key="2">
    <source>
        <dbReference type="Proteomes" id="UP000233551"/>
    </source>
</evidence>
<reference evidence="1 2" key="1">
    <citation type="submission" date="2017-11" db="EMBL/GenBank/DDBJ databases">
        <title>De-novo sequencing of pomegranate (Punica granatum L.) genome.</title>
        <authorList>
            <person name="Akparov Z."/>
            <person name="Amiraslanov A."/>
            <person name="Hajiyeva S."/>
            <person name="Abbasov M."/>
            <person name="Kaur K."/>
            <person name="Hamwieh A."/>
            <person name="Solovyev V."/>
            <person name="Salamov A."/>
            <person name="Braich B."/>
            <person name="Kosarev P."/>
            <person name="Mahmoud A."/>
            <person name="Hajiyev E."/>
            <person name="Babayeva S."/>
            <person name="Izzatullayeva V."/>
            <person name="Mammadov A."/>
            <person name="Mammadov A."/>
            <person name="Sharifova S."/>
            <person name="Ojaghi J."/>
            <person name="Eynullazada K."/>
            <person name="Bayramov B."/>
            <person name="Abdulazimova A."/>
            <person name="Shahmuradov I."/>
        </authorList>
    </citation>
    <scope>NUCLEOTIDE SEQUENCE [LARGE SCALE GENOMIC DNA]</scope>
    <source>
        <strain evidence="2">cv. AG2017</strain>
        <tissue evidence="1">Leaf</tissue>
    </source>
</reference>
<sequence>MTISGLTCSVQDFHFRPNVRCSTLFWCKLDWANVSHHYNIYGCRRDHSYPPTANGAYSRTGAACSRSGHLNLSFALNGSIPGN</sequence>
<dbReference type="Proteomes" id="UP000233551">
    <property type="component" value="Unassembled WGS sequence"/>
</dbReference>
<accession>A0A2I0L525</accession>
<dbReference type="EMBL" id="PGOL01000150">
    <property type="protein sequence ID" value="PKI75805.1"/>
    <property type="molecule type" value="Genomic_DNA"/>
</dbReference>
<organism evidence="1 2">
    <name type="scientific">Punica granatum</name>
    <name type="common">Pomegranate</name>
    <dbReference type="NCBI Taxonomy" id="22663"/>
    <lineage>
        <taxon>Eukaryota</taxon>
        <taxon>Viridiplantae</taxon>
        <taxon>Streptophyta</taxon>
        <taxon>Embryophyta</taxon>
        <taxon>Tracheophyta</taxon>
        <taxon>Spermatophyta</taxon>
        <taxon>Magnoliopsida</taxon>
        <taxon>eudicotyledons</taxon>
        <taxon>Gunneridae</taxon>
        <taxon>Pentapetalae</taxon>
        <taxon>rosids</taxon>
        <taxon>malvids</taxon>
        <taxon>Myrtales</taxon>
        <taxon>Lythraceae</taxon>
        <taxon>Punica</taxon>
    </lineage>
</organism>
<dbReference type="AlphaFoldDB" id="A0A2I0L525"/>
<gene>
    <name evidence="1" type="ORF">CRG98_003848</name>
</gene>
<name>A0A2I0L525_PUNGR</name>
<evidence type="ECO:0008006" key="3">
    <source>
        <dbReference type="Google" id="ProtNLM"/>
    </source>
</evidence>
<protein>
    <recommendedName>
        <fullName evidence="3">S-protein homolog</fullName>
    </recommendedName>
</protein>